<gene>
    <name evidence="3" type="ORF">PACLA_8A041538</name>
</gene>
<dbReference type="InterPro" id="IPR048365">
    <property type="entry name" value="TNP-like_RNaseH_N"/>
</dbReference>
<keyword evidence="4" id="KW-1185">Reference proteome</keyword>
<dbReference type="Pfam" id="PF21787">
    <property type="entry name" value="TNP-like_RNaseH_N"/>
    <property type="match status" value="1"/>
</dbReference>
<dbReference type="AlphaFoldDB" id="A0A6S7FVG9"/>
<name>A0A6S7FVG9_PARCT</name>
<feature type="domain" description="Transposable element P transposase-like RNase H" evidence="2">
    <location>
        <begin position="130"/>
        <end position="171"/>
    </location>
</feature>
<comment type="caution">
    <text evidence="3">The sequence shown here is derived from an EMBL/GenBank/DDBJ whole genome shotgun (WGS) entry which is preliminary data.</text>
</comment>
<evidence type="ECO:0000256" key="1">
    <source>
        <dbReference type="SAM" id="MobiDB-lite"/>
    </source>
</evidence>
<feature type="compositionally biased region" description="Low complexity" evidence="1">
    <location>
        <begin position="88"/>
        <end position="102"/>
    </location>
</feature>
<evidence type="ECO:0000259" key="2">
    <source>
        <dbReference type="Pfam" id="PF21787"/>
    </source>
</evidence>
<protein>
    <recommendedName>
        <fullName evidence="2">Transposable element P transposase-like RNase H domain-containing protein</fullName>
    </recommendedName>
</protein>
<dbReference type="OrthoDB" id="7683421at2759"/>
<evidence type="ECO:0000313" key="4">
    <source>
        <dbReference type="Proteomes" id="UP001152795"/>
    </source>
</evidence>
<sequence length="174" mass="19729">MEQILLKKRKKKIGTTWCSALNCNHNKKDNEELSFYRFPKDVNSAHFEEEMFANALKKRLKDNTIPTIFDMPNPPPNRRKKRKFNTVEASSTLSQTSETESTGPPCPFDHHHFNDIDSNVNTSADISCIDKAKDEVVGVDDFGDGKHSERLATSAVMFMARGITGNWKQPLVTI</sequence>
<dbReference type="Proteomes" id="UP001152795">
    <property type="component" value="Unassembled WGS sequence"/>
</dbReference>
<reference evidence="3" key="1">
    <citation type="submission" date="2020-04" db="EMBL/GenBank/DDBJ databases">
        <authorList>
            <person name="Alioto T."/>
            <person name="Alioto T."/>
            <person name="Gomez Garrido J."/>
        </authorList>
    </citation>
    <scope>NUCLEOTIDE SEQUENCE</scope>
    <source>
        <strain evidence="3">A484AB</strain>
    </source>
</reference>
<accession>A0A6S7FVG9</accession>
<feature type="region of interest" description="Disordered" evidence="1">
    <location>
        <begin position="66"/>
        <end position="110"/>
    </location>
</feature>
<proteinExistence type="predicted"/>
<dbReference type="SUPFAM" id="SSF57716">
    <property type="entry name" value="Glucocorticoid receptor-like (DNA-binding domain)"/>
    <property type="match status" value="1"/>
</dbReference>
<organism evidence="3 4">
    <name type="scientific">Paramuricea clavata</name>
    <name type="common">Red gorgonian</name>
    <name type="synonym">Violescent sea-whip</name>
    <dbReference type="NCBI Taxonomy" id="317549"/>
    <lineage>
        <taxon>Eukaryota</taxon>
        <taxon>Metazoa</taxon>
        <taxon>Cnidaria</taxon>
        <taxon>Anthozoa</taxon>
        <taxon>Octocorallia</taxon>
        <taxon>Malacalcyonacea</taxon>
        <taxon>Plexauridae</taxon>
        <taxon>Paramuricea</taxon>
    </lineage>
</organism>
<dbReference type="EMBL" id="CACRXK020000230">
    <property type="protein sequence ID" value="CAB3979796.1"/>
    <property type="molecule type" value="Genomic_DNA"/>
</dbReference>
<evidence type="ECO:0000313" key="3">
    <source>
        <dbReference type="EMBL" id="CAB3979796.1"/>
    </source>
</evidence>